<dbReference type="GO" id="GO:0035556">
    <property type="term" value="P:intracellular signal transduction"/>
    <property type="evidence" value="ECO:0007669"/>
    <property type="project" value="InterPro"/>
</dbReference>
<dbReference type="InterPro" id="IPR001054">
    <property type="entry name" value="A/G_cyclase"/>
</dbReference>
<dbReference type="GO" id="GO:0005886">
    <property type="term" value="C:plasma membrane"/>
    <property type="evidence" value="ECO:0007669"/>
    <property type="project" value="UniProtKB-SubCell"/>
</dbReference>
<feature type="transmembrane region" description="Helical" evidence="17">
    <location>
        <begin position="672"/>
        <end position="691"/>
    </location>
</feature>
<dbReference type="PANTHER" id="PTHR11920">
    <property type="entry name" value="GUANYLYL CYCLASE"/>
    <property type="match status" value="1"/>
</dbReference>
<evidence type="ECO:0000256" key="13">
    <source>
        <dbReference type="ARBA" id="ARBA00023239"/>
    </source>
</evidence>
<dbReference type="InterPro" id="IPR028082">
    <property type="entry name" value="Peripla_BP_I"/>
</dbReference>
<evidence type="ECO:0000256" key="11">
    <source>
        <dbReference type="ARBA" id="ARBA00023170"/>
    </source>
</evidence>
<evidence type="ECO:0000256" key="8">
    <source>
        <dbReference type="ARBA" id="ARBA00022989"/>
    </source>
</evidence>
<dbReference type="InterPro" id="IPR001245">
    <property type="entry name" value="Ser-Thr/Tyr_kinase_cat_dom"/>
</dbReference>
<evidence type="ECO:0000256" key="5">
    <source>
        <dbReference type="ARBA" id="ARBA00022692"/>
    </source>
</evidence>
<keyword evidence="10 17" id="KW-0472">Membrane</keyword>
<dbReference type="SMART" id="SM00044">
    <property type="entry name" value="CYCc"/>
    <property type="match status" value="1"/>
</dbReference>
<dbReference type="GO" id="GO:0004383">
    <property type="term" value="F:guanylate cyclase activity"/>
    <property type="evidence" value="ECO:0007669"/>
    <property type="project" value="UniProtKB-EC"/>
</dbReference>
<keyword evidence="4" id="KW-1003">Cell membrane</keyword>
<dbReference type="Gene3D" id="1.10.510.10">
    <property type="entry name" value="Transferase(Phosphotransferase) domain 1"/>
    <property type="match status" value="1"/>
</dbReference>
<dbReference type="GO" id="GO:0005524">
    <property type="term" value="F:ATP binding"/>
    <property type="evidence" value="ECO:0007669"/>
    <property type="project" value="InterPro"/>
</dbReference>
<dbReference type="GO" id="GO:0001653">
    <property type="term" value="F:peptide receptor activity"/>
    <property type="evidence" value="ECO:0007669"/>
    <property type="project" value="TreeGrafter"/>
</dbReference>
<protein>
    <recommendedName>
        <fullName evidence="3 16">Guanylate cyclase</fullName>
        <ecNumber evidence="3 16">4.6.1.2</ecNumber>
    </recommendedName>
</protein>
<dbReference type="GO" id="GO:0005525">
    <property type="term" value="F:GTP binding"/>
    <property type="evidence" value="ECO:0007669"/>
    <property type="project" value="UniProtKB-KW"/>
</dbReference>
<dbReference type="Pfam" id="PF01094">
    <property type="entry name" value="ANF_receptor"/>
    <property type="match status" value="1"/>
</dbReference>
<dbReference type="InterPro" id="IPR029787">
    <property type="entry name" value="Nucleotide_cyclase"/>
</dbReference>
<keyword evidence="11" id="KW-0675">Receptor</keyword>
<dbReference type="InterPro" id="IPR018297">
    <property type="entry name" value="A/G_cyclase_CS"/>
</dbReference>
<dbReference type="PANTHER" id="PTHR11920:SF493">
    <property type="entry name" value="RECEPTOR-TYPE GUANYLATE CYCLASE GCY-22"/>
    <property type="match status" value="1"/>
</dbReference>
<feature type="transmembrane region" description="Helical" evidence="17">
    <location>
        <begin position="549"/>
        <end position="575"/>
    </location>
</feature>
<comment type="subcellular location">
    <subcellularLocation>
        <location evidence="2">Cell membrane</location>
        <topology evidence="2">Single-pass type I membrane protein</topology>
    </subcellularLocation>
</comment>
<comment type="similarity">
    <text evidence="15">Belongs to the adenylyl cyclase class-4/guanylyl cyclase family.</text>
</comment>
<dbReference type="Pfam" id="PF07714">
    <property type="entry name" value="PK_Tyr_Ser-Thr"/>
    <property type="match status" value="1"/>
</dbReference>
<evidence type="ECO:0000256" key="6">
    <source>
        <dbReference type="ARBA" id="ARBA00022729"/>
    </source>
</evidence>
<dbReference type="Gene3D" id="3.30.70.1230">
    <property type="entry name" value="Nucleotide cyclase"/>
    <property type="match status" value="1"/>
</dbReference>
<dbReference type="PRINTS" id="PR00255">
    <property type="entry name" value="NATPEPTIDER"/>
</dbReference>
<evidence type="ECO:0000313" key="21">
    <source>
        <dbReference type="Proteomes" id="UP000835052"/>
    </source>
</evidence>
<feature type="domain" description="Protein kinase" evidence="18">
    <location>
        <begin position="605"/>
        <end position="906"/>
    </location>
</feature>
<dbReference type="EC" id="4.6.1.2" evidence="3 16"/>
<evidence type="ECO:0000259" key="19">
    <source>
        <dbReference type="PROSITE" id="PS50125"/>
    </source>
</evidence>
<dbReference type="InterPro" id="IPR011009">
    <property type="entry name" value="Kinase-like_dom_sf"/>
</dbReference>
<name>A0A8S1HE43_9PELO</name>
<dbReference type="InterPro" id="IPR000719">
    <property type="entry name" value="Prot_kinase_dom"/>
</dbReference>
<keyword evidence="21" id="KW-1185">Reference proteome</keyword>
<dbReference type="SUPFAM" id="SSF53822">
    <property type="entry name" value="Periplasmic binding protein-like I"/>
    <property type="match status" value="1"/>
</dbReference>
<dbReference type="PROSITE" id="PS50125">
    <property type="entry name" value="GUANYLATE_CYCLASE_2"/>
    <property type="match status" value="1"/>
</dbReference>
<keyword evidence="12" id="KW-0325">Glycoprotein</keyword>
<dbReference type="CDD" id="cd07302">
    <property type="entry name" value="CHD"/>
    <property type="match status" value="1"/>
</dbReference>
<proteinExistence type="inferred from homology"/>
<evidence type="ECO:0000256" key="17">
    <source>
        <dbReference type="SAM" id="Phobius"/>
    </source>
</evidence>
<keyword evidence="8 17" id="KW-1133">Transmembrane helix</keyword>
<dbReference type="InterPro" id="IPR001170">
    <property type="entry name" value="ANPR/GUC"/>
</dbReference>
<dbReference type="SUPFAM" id="SSF55073">
    <property type="entry name" value="Nucleotide cyclase"/>
    <property type="match status" value="1"/>
</dbReference>
<evidence type="ECO:0000256" key="2">
    <source>
        <dbReference type="ARBA" id="ARBA00004251"/>
    </source>
</evidence>
<evidence type="ECO:0000256" key="15">
    <source>
        <dbReference type="RuleBase" id="RU000405"/>
    </source>
</evidence>
<dbReference type="CDD" id="cd06352">
    <property type="entry name" value="PBP1_NPR_GC-like"/>
    <property type="match status" value="1"/>
</dbReference>
<dbReference type="OrthoDB" id="60033at2759"/>
<evidence type="ECO:0000256" key="16">
    <source>
        <dbReference type="RuleBase" id="RU003431"/>
    </source>
</evidence>
<dbReference type="SUPFAM" id="SSF56112">
    <property type="entry name" value="Protein kinase-like (PK-like)"/>
    <property type="match status" value="1"/>
</dbReference>
<dbReference type="GO" id="GO:0007168">
    <property type="term" value="P:receptor guanylyl cyclase signaling pathway"/>
    <property type="evidence" value="ECO:0007669"/>
    <property type="project" value="TreeGrafter"/>
</dbReference>
<dbReference type="PROSITE" id="PS50011">
    <property type="entry name" value="PROTEIN_KINASE_DOM"/>
    <property type="match status" value="1"/>
</dbReference>
<dbReference type="AlphaFoldDB" id="A0A8S1HE43"/>
<accession>A0A8S1HE43</accession>
<evidence type="ECO:0000256" key="9">
    <source>
        <dbReference type="ARBA" id="ARBA00023134"/>
    </source>
</evidence>
<comment type="caution">
    <text evidence="20">The sequence shown here is derived from an EMBL/GenBank/DDBJ whole genome shotgun (WGS) entry which is preliminary data.</text>
</comment>
<keyword evidence="7" id="KW-0547">Nucleotide-binding</keyword>
<evidence type="ECO:0000256" key="1">
    <source>
        <dbReference type="ARBA" id="ARBA00001436"/>
    </source>
</evidence>
<feature type="domain" description="Guanylate cyclase" evidence="19">
    <location>
        <begin position="964"/>
        <end position="1094"/>
    </location>
</feature>
<evidence type="ECO:0000256" key="14">
    <source>
        <dbReference type="ARBA" id="ARBA00023293"/>
    </source>
</evidence>
<evidence type="ECO:0000259" key="18">
    <source>
        <dbReference type="PROSITE" id="PS50011"/>
    </source>
</evidence>
<evidence type="ECO:0000256" key="10">
    <source>
        <dbReference type="ARBA" id="ARBA00023136"/>
    </source>
</evidence>
<dbReference type="Pfam" id="PF00211">
    <property type="entry name" value="Guanylate_cyc"/>
    <property type="match status" value="1"/>
</dbReference>
<evidence type="ECO:0000256" key="7">
    <source>
        <dbReference type="ARBA" id="ARBA00022741"/>
    </source>
</evidence>
<dbReference type="Pfam" id="PF07701">
    <property type="entry name" value="HNOBA"/>
    <property type="match status" value="1"/>
</dbReference>
<dbReference type="GO" id="GO:0004672">
    <property type="term" value="F:protein kinase activity"/>
    <property type="evidence" value="ECO:0007669"/>
    <property type="project" value="InterPro"/>
</dbReference>
<keyword evidence="14 16" id="KW-0141">cGMP biosynthesis</keyword>
<dbReference type="PROSITE" id="PS00452">
    <property type="entry name" value="GUANYLATE_CYCLASE_1"/>
    <property type="match status" value="1"/>
</dbReference>
<keyword evidence="13 15" id="KW-0456">Lyase</keyword>
<sequence>MDGGVAASNSWSGFRLTSVGMRVGNGVDNSELAFREKSEAAARQIQKRCRRIMSCEKGSELFAKESVCCPAPPSHSAVLADILVKCPSSSLHYICFFLVLLAAVVFSSQKILQVGLIAASDNNPDLSSMIGWSRTAAAVGVAWDYIVSKKILPAYDTMNLTWQISDCDESTAADIVLQYALANAHVVLGPPCGRAALVAGTVAKHLDFPIILWGPPSTSSLLDQFEYPTVVSTSSSTLSQAQSLIRLLELYNWQDIAIISYITRSSLIPRCSSVFADFENLISSNPNITIVYRRQITSISNTTLTSTLDAIQQVARIVVVCMEDKLARRNLMISVAEQGLDTNEYVWLLVEGRRAGFDPTYYEGAEGEDDGKDELALRAARRFMIMDYDQYNNSAWFADKVASRFNTSPFNCPLCTNISPNDSMVGQLADAMLLYAYSLNKSITAGIEQPSGTTISDLSRGTFNGYSGAVIINENATRNPIFIVYILDSTNLPIPIISITENLDNYSDPVKLLVEESVIWASRGGFRPLSVPVCGFSGDDCPKSFIEQYLPITLASSGGALVLIIGIVISTFILIRTKRQEEERLNMLWQVPFELLTKPLLKGPIQSSRSFSSSVTTSTKLTINSKKETERHAFYFFGMESVVARKHPSRVAFSKNDYSMLRRMRDIDHDNLCKFIGLVLDGPMLMSVWRYCLRGSLKDVISKGGLQMDWFFKYSLIRDVCEAVHYLHHSSLGAHGWLSSSTCLVDERWQVKISFFGLISIKRFESREPQGKTERVEVLAEKEVFADLLHFAPEHMRDPTLLPSKEGDIYSFAIICSEIITRKSAWNLENEAYDVDELLYRIKKGGRNPIRPSLDTEDEHNSSMSLLVRDCWSEEPDIRPNCDQIRSLIKSLNHNRSANLMDHVFNVLEQYASNLEDEVHARMKELTEEKKRSDVLLYRMLPRQVAEKLKMGVSVEPETFDCVTIFFSDVVSFTTLASRCTPLQVVTLLNDLYTTFDATIDKHDVYKVETIGDGYLCVSGLPHRNGNEHAKEVAEMSFALLKAIQTFRIPHLPKERISIRIGLHTGPVVTGVVGMTMPRYCLFGDSVNTASRMESNGKRNGKGTVATYWLLADNEIEELADV</sequence>
<dbReference type="FunFam" id="3.30.70.1230:FF:000030">
    <property type="entry name" value="Si:ch211-215j19.12"/>
    <property type="match status" value="1"/>
</dbReference>
<dbReference type="GO" id="GO:0004016">
    <property type="term" value="F:adenylate cyclase activity"/>
    <property type="evidence" value="ECO:0007669"/>
    <property type="project" value="TreeGrafter"/>
</dbReference>
<keyword evidence="9" id="KW-0342">GTP-binding</keyword>
<evidence type="ECO:0000256" key="12">
    <source>
        <dbReference type="ARBA" id="ARBA00023180"/>
    </source>
</evidence>
<keyword evidence="5 17" id="KW-0812">Transmembrane</keyword>
<dbReference type="InterPro" id="IPR001828">
    <property type="entry name" value="ANF_lig-bd_rcpt"/>
</dbReference>
<gene>
    <name evidence="20" type="ORF">CAUJ_LOCUS9281</name>
</gene>
<keyword evidence="6" id="KW-0732">Signal</keyword>
<comment type="catalytic activity">
    <reaction evidence="1 16">
        <text>GTP = 3',5'-cyclic GMP + diphosphate</text>
        <dbReference type="Rhea" id="RHEA:13665"/>
        <dbReference type="ChEBI" id="CHEBI:33019"/>
        <dbReference type="ChEBI" id="CHEBI:37565"/>
        <dbReference type="ChEBI" id="CHEBI:57746"/>
        <dbReference type="EC" id="4.6.1.2"/>
    </reaction>
</comment>
<dbReference type="InterPro" id="IPR011645">
    <property type="entry name" value="HNOB_dom_associated"/>
</dbReference>
<evidence type="ECO:0000256" key="4">
    <source>
        <dbReference type="ARBA" id="ARBA00022475"/>
    </source>
</evidence>
<dbReference type="InterPro" id="IPR050401">
    <property type="entry name" value="Cyclic_nucleotide_synthase"/>
</dbReference>
<dbReference type="Proteomes" id="UP000835052">
    <property type="component" value="Unassembled WGS sequence"/>
</dbReference>
<evidence type="ECO:0000256" key="3">
    <source>
        <dbReference type="ARBA" id="ARBA00012202"/>
    </source>
</evidence>
<evidence type="ECO:0000313" key="20">
    <source>
        <dbReference type="EMBL" id="CAD6193362.1"/>
    </source>
</evidence>
<organism evidence="20 21">
    <name type="scientific">Caenorhabditis auriculariae</name>
    <dbReference type="NCBI Taxonomy" id="2777116"/>
    <lineage>
        <taxon>Eukaryota</taxon>
        <taxon>Metazoa</taxon>
        <taxon>Ecdysozoa</taxon>
        <taxon>Nematoda</taxon>
        <taxon>Chromadorea</taxon>
        <taxon>Rhabditida</taxon>
        <taxon>Rhabditina</taxon>
        <taxon>Rhabditomorpha</taxon>
        <taxon>Rhabditoidea</taxon>
        <taxon>Rhabditidae</taxon>
        <taxon>Peloderinae</taxon>
        <taxon>Caenorhabditis</taxon>
    </lineage>
</organism>
<dbReference type="EMBL" id="CAJGYM010000035">
    <property type="protein sequence ID" value="CAD6193362.1"/>
    <property type="molecule type" value="Genomic_DNA"/>
</dbReference>
<reference evidence="20" key="1">
    <citation type="submission" date="2020-10" db="EMBL/GenBank/DDBJ databases">
        <authorList>
            <person name="Kikuchi T."/>
        </authorList>
    </citation>
    <scope>NUCLEOTIDE SEQUENCE</scope>
    <source>
        <strain evidence="20">NKZ352</strain>
    </source>
</reference>
<dbReference type="Gene3D" id="3.40.50.2300">
    <property type="match status" value="2"/>
</dbReference>